<dbReference type="CDD" id="cd03230">
    <property type="entry name" value="ABC_DR_subfamily_A"/>
    <property type="match status" value="1"/>
</dbReference>
<evidence type="ECO:0000256" key="4">
    <source>
        <dbReference type="ARBA" id="ARBA00022741"/>
    </source>
</evidence>
<dbReference type="InterPro" id="IPR003439">
    <property type="entry name" value="ABC_transporter-like_ATP-bd"/>
</dbReference>
<comment type="caution">
    <text evidence="8">The sequence shown here is derived from an EMBL/GenBank/DDBJ whole genome shotgun (WGS) entry which is preliminary data.</text>
</comment>
<comment type="similarity">
    <text evidence="2">Belongs to the ABC transporter superfamily.</text>
</comment>
<dbReference type="SMART" id="SM00382">
    <property type="entry name" value="AAA"/>
    <property type="match status" value="1"/>
</dbReference>
<dbReference type="GO" id="GO:0005524">
    <property type="term" value="F:ATP binding"/>
    <property type="evidence" value="ECO:0007669"/>
    <property type="project" value="UniProtKB-KW"/>
</dbReference>
<reference evidence="8" key="1">
    <citation type="submission" date="2021-11" db="EMBL/GenBank/DDBJ databases">
        <title>Streptomyces corallinus and Kineosporia corallina sp. nov., two new coral-derived marine actinobacteria.</title>
        <authorList>
            <person name="Buangrab K."/>
            <person name="Sutthacheep M."/>
            <person name="Yeemin T."/>
            <person name="Harunari E."/>
            <person name="Igarashi Y."/>
            <person name="Sripreechasak P."/>
            <person name="Kanchanasin P."/>
            <person name="Tanasupawat S."/>
            <person name="Phongsopitanun W."/>
        </authorList>
    </citation>
    <scope>NUCLEOTIDE SEQUENCE</scope>
    <source>
        <strain evidence="8">JCM 31032</strain>
    </source>
</reference>
<dbReference type="GO" id="GO:0005886">
    <property type="term" value="C:plasma membrane"/>
    <property type="evidence" value="ECO:0007669"/>
    <property type="project" value="UniProtKB-SubCell"/>
</dbReference>
<dbReference type="InterPro" id="IPR003593">
    <property type="entry name" value="AAA+_ATPase"/>
</dbReference>
<dbReference type="SUPFAM" id="SSF52540">
    <property type="entry name" value="P-loop containing nucleoside triphosphate hydrolases"/>
    <property type="match status" value="1"/>
</dbReference>
<evidence type="ECO:0000259" key="7">
    <source>
        <dbReference type="PROSITE" id="PS50893"/>
    </source>
</evidence>
<keyword evidence="3" id="KW-0813">Transport</keyword>
<evidence type="ECO:0000256" key="6">
    <source>
        <dbReference type="ARBA" id="ARBA00023251"/>
    </source>
</evidence>
<dbReference type="Gene3D" id="3.40.50.300">
    <property type="entry name" value="P-loop containing nucleotide triphosphate hydrolases"/>
    <property type="match status" value="1"/>
</dbReference>
<evidence type="ECO:0000313" key="9">
    <source>
        <dbReference type="Proteomes" id="UP001138997"/>
    </source>
</evidence>
<dbReference type="Proteomes" id="UP001138997">
    <property type="component" value="Unassembled WGS sequence"/>
</dbReference>
<sequence length="297" mass="32537">MSDAISITGLVKNFGSTRALDGLDLTVHTGEVHGFLGPNGAGKSTTLRVLLGLLNYDGGTVRLLGEDPHRNPAELHRRLAYVPGDVTLWPNLSGGEVIDLLGELRGGLHRKRRDELIERFELDPTKKGRAYSKGNRQKVALVAAFASQAELLLLDEPTSGLDPLMENVFRECVAESQSTVLLSSHILSEVEQLCQRVSIVRAGRTVDSGSLDEMRQLTSTTIEAELDREPADLNDLSGVHQATVESGDPVRVRCEVAPEAFAEVMRRLSAAGTRSLISRKPTLEELFLQHYRHEEVS</sequence>
<comment type="subcellular location">
    <subcellularLocation>
        <location evidence="1">Cell membrane</location>
        <topology evidence="1">Peripheral membrane protein</topology>
    </subcellularLocation>
</comment>
<name>A0A9X1T2H8_9ACTN</name>
<keyword evidence="9" id="KW-1185">Reference proteome</keyword>
<dbReference type="GO" id="GO:0016887">
    <property type="term" value="F:ATP hydrolysis activity"/>
    <property type="evidence" value="ECO:0007669"/>
    <property type="project" value="InterPro"/>
</dbReference>
<accession>A0A9X1T2H8</accession>
<evidence type="ECO:0000256" key="5">
    <source>
        <dbReference type="ARBA" id="ARBA00022840"/>
    </source>
</evidence>
<organism evidence="8 9">
    <name type="scientific">Kineosporia babensis</name>
    <dbReference type="NCBI Taxonomy" id="499548"/>
    <lineage>
        <taxon>Bacteria</taxon>
        <taxon>Bacillati</taxon>
        <taxon>Actinomycetota</taxon>
        <taxon>Actinomycetes</taxon>
        <taxon>Kineosporiales</taxon>
        <taxon>Kineosporiaceae</taxon>
        <taxon>Kineosporia</taxon>
    </lineage>
</organism>
<dbReference type="PANTHER" id="PTHR42711">
    <property type="entry name" value="ABC TRANSPORTER ATP-BINDING PROTEIN"/>
    <property type="match status" value="1"/>
</dbReference>
<dbReference type="PROSITE" id="PS00211">
    <property type="entry name" value="ABC_TRANSPORTER_1"/>
    <property type="match status" value="1"/>
</dbReference>
<dbReference type="EMBL" id="JAJOMB010000017">
    <property type="protein sequence ID" value="MCD5314668.1"/>
    <property type="molecule type" value="Genomic_DNA"/>
</dbReference>
<protein>
    <submittedName>
        <fullName evidence="8">ABC transporter ATP-binding protein</fullName>
    </submittedName>
</protein>
<feature type="domain" description="ABC transporter" evidence="7">
    <location>
        <begin position="5"/>
        <end position="227"/>
    </location>
</feature>
<dbReference type="InterPro" id="IPR017871">
    <property type="entry name" value="ABC_transporter-like_CS"/>
</dbReference>
<dbReference type="AlphaFoldDB" id="A0A9X1T2H8"/>
<dbReference type="InterPro" id="IPR027417">
    <property type="entry name" value="P-loop_NTPase"/>
</dbReference>
<evidence type="ECO:0000256" key="2">
    <source>
        <dbReference type="ARBA" id="ARBA00005417"/>
    </source>
</evidence>
<dbReference type="PANTHER" id="PTHR42711:SF5">
    <property type="entry name" value="ABC TRANSPORTER ATP-BINDING PROTEIN NATA"/>
    <property type="match status" value="1"/>
</dbReference>
<evidence type="ECO:0000313" key="8">
    <source>
        <dbReference type="EMBL" id="MCD5314668.1"/>
    </source>
</evidence>
<keyword evidence="4" id="KW-0547">Nucleotide-binding</keyword>
<keyword evidence="6" id="KW-0046">Antibiotic resistance</keyword>
<dbReference type="PROSITE" id="PS50893">
    <property type="entry name" value="ABC_TRANSPORTER_2"/>
    <property type="match status" value="1"/>
</dbReference>
<keyword evidence="5 8" id="KW-0067">ATP-binding</keyword>
<dbReference type="InterPro" id="IPR050763">
    <property type="entry name" value="ABC_transporter_ATP-binding"/>
</dbReference>
<evidence type="ECO:0000256" key="3">
    <source>
        <dbReference type="ARBA" id="ARBA00022448"/>
    </source>
</evidence>
<dbReference type="GO" id="GO:0046677">
    <property type="term" value="P:response to antibiotic"/>
    <property type="evidence" value="ECO:0007669"/>
    <property type="project" value="UniProtKB-KW"/>
</dbReference>
<evidence type="ECO:0000256" key="1">
    <source>
        <dbReference type="ARBA" id="ARBA00004202"/>
    </source>
</evidence>
<gene>
    <name evidence="8" type="ORF">LR394_27560</name>
</gene>
<proteinExistence type="inferred from homology"/>
<dbReference type="Pfam" id="PF00005">
    <property type="entry name" value="ABC_tran"/>
    <property type="match status" value="1"/>
</dbReference>